<dbReference type="Gene3D" id="1.10.340.70">
    <property type="match status" value="1"/>
</dbReference>
<evidence type="ECO:0000313" key="4">
    <source>
        <dbReference type="Proteomes" id="UP000288805"/>
    </source>
</evidence>
<dbReference type="Pfam" id="PF17921">
    <property type="entry name" value="Integrase_H2C2"/>
    <property type="match status" value="1"/>
</dbReference>
<dbReference type="PANTHER" id="PTHR47266">
    <property type="entry name" value="ENDONUCLEASE-RELATED"/>
    <property type="match status" value="1"/>
</dbReference>
<comment type="caution">
    <text evidence="3">The sequence shown here is derived from an EMBL/GenBank/DDBJ whole genome shotgun (WGS) entry which is preliminary data.</text>
</comment>
<dbReference type="InterPro" id="IPR041588">
    <property type="entry name" value="Integrase_H2C2"/>
</dbReference>
<accession>A0A438IVZ8</accession>
<feature type="compositionally biased region" description="Basic and acidic residues" evidence="1">
    <location>
        <begin position="67"/>
        <end position="76"/>
    </location>
</feature>
<name>A0A438IVZ8_VITVI</name>
<protein>
    <recommendedName>
        <fullName evidence="2">Integrase zinc-binding domain-containing protein</fullName>
    </recommendedName>
</protein>
<proteinExistence type="predicted"/>
<feature type="region of interest" description="Disordered" evidence="1">
    <location>
        <begin position="67"/>
        <end position="99"/>
    </location>
</feature>
<organism evidence="3 4">
    <name type="scientific">Vitis vinifera</name>
    <name type="common">Grape</name>
    <dbReference type="NCBI Taxonomy" id="29760"/>
    <lineage>
        <taxon>Eukaryota</taxon>
        <taxon>Viridiplantae</taxon>
        <taxon>Streptophyta</taxon>
        <taxon>Embryophyta</taxon>
        <taxon>Tracheophyta</taxon>
        <taxon>Spermatophyta</taxon>
        <taxon>Magnoliopsida</taxon>
        <taxon>eudicotyledons</taxon>
        <taxon>Gunneridae</taxon>
        <taxon>Pentapetalae</taxon>
        <taxon>rosids</taxon>
        <taxon>Vitales</taxon>
        <taxon>Vitaceae</taxon>
        <taxon>Viteae</taxon>
        <taxon>Vitis</taxon>
    </lineage>
</organism>
<evidence type="ECO:0000256" key="1">
    <source>
        <dbReference type="SAM" id="MobiDB-lite"/>
    </source>
</evidence>
<evidence type="ECO:0000313" key="3">
    <source>
        <dbReference type="EMBL" id="RVX00922.1"/>
    </source>
</evidence>
<gene>
    <name evidence="3" type="ORF">CK203_026422</name>
</gene>
<dbReference type="InterPro" id="IPR052160">
    <property type="entry name" value="Gypsy_RT_Integrase-like"/>
</dbReference>
<dbReference type="Proteomes" id="UP000288805">
    <property type="component" value="Unassembled WGS sequence"/>
</dbReference>
<evidence type="ECO:0000259" key="2">
    <source>
        <dbReference type="Pfam" id="PF17921"/>
    </source>
</evidence>
<dbReference type="EMBL" id="QGNW01000079">
    <property type="protein sequence ID" value="RVX00922.1"/>
    <property type="molecule type" value="Genomic_DNA"/>
</dbReference>
<feature type="domain" description="Integrase zinc-binding" evidence="2">
    <location>
        <begin position="1"/>
        <end position="46"/>
    </location>
</feature>
<sequence>MCHEGACGGHFAPRKTLAKILQSGFYWPTMFKDCNTDCKSCPQCQQLGKINTRPRLRESFVQAMARQVEDQSHEESELWSTSKPLAKLGKSQTPSEDDFSENEWLSFTFLGVMEARQRTQMQRWEFSLL</sequence>
<reference evidence="3 4" key="1">
    <citation type="journal article" date="2018" name="PLoS Genet.">
        <title>Population sequencing reveals clonal diversity and ancestral inbreeding in the grapevine cultivar Chardonnay.</title>
        <authorList>
            <person name="Roach M.J."/>
            <person name="Johnson D.L."/>
            <person name="Bohlmann J."/>
            <person name="van Vuuren H.J."/>
            <person name="Jones S.J."/>
            <person name="Pretorius I.S."/>
            <person name="Schmidt S.A."/>
            <person name="Borneman A.R."/>
        </authorList>
    </citation>
    <scope>NUCLEOTIDE SEQUENCE [LARGE SCALE GENOMIC DNA]</scope>
    <source>
        <strain evidence="4">cv. Chardonnay</strain>
        <tissue evidence="3">Leaf</tissue>
    </source>
</reference>
<dbReference type="AlphaFoldDB" id="A0A438IVZ8"/>